<feature type="domain" description="VWFD" evidence="13">
    <location>
        <begin position="340"/>
        <end position="519"/>
    </location>
</feature>
<dbReference type="SMART" id="SM00214">
    <property type="entry name" value="VWC"/>
    <property type="match status" value="3"/>
</dbReference>
<dbReference type="InterPro" id="IPR001846">
    <property type="entry name" value="VWF_type-D"/>
</dbReference>
<dbReference type="InterPro" id="IPR014853">
    <property type="entry name" value="VWF/SSPO/ZAN-like_Cys-rich_dom"/>
</dbReference>
<evidence type="ECO:0000256" key="8">
    <source>
        <dbReference type="ARBA" id="ARBA00023180"/>
    </source>
</evidence>
<keyword evidence="8" id="KW-0325">Glycoprotein</keyword>
<evidence type="ECO:0000256" key="10">
    <source>
        <dbReference type="SAM" id="MobiDB-lite"/>
    </source>
</evidence>
<dbReference type="SMART" id="SM00216">
    <property type="entry name" value="VWD"/>
    <property type="match status" value="1"/>
</dbReference>
<dbReference type="PANTHER" id="PTHR11339:SF402">
    <property type="entry name" value="VWFD DOMAIN-CONTAINING PROTEIN"/>
    <property type="match status" value="1"/>
</dbReference>
<dbReference type="GO" id="GO:0031012">
    <property type="term" value="C:extracellular matrix"/>
    <property type="evidence" value="ECO:0007669"/>
    <property type="project" value="TreeGrafter"/>
</dbReference>
<dbReference type="PANTHER" id="PTHR11339">
    <property type="entry name" value="EXTRACELLULAR MATRIX GLYCOPROTEIN RELATED"/>
    <property type="match status" value="1"/>
</dbReference>
<keyword evidence="6" id="KW-0677">Repeat</keyword>
<dbReference type="Pfam" id="PF08742">
    <property type="entry name" value="C8"/>
    <property type="match status" value="1"/>
</dbReference>
<comment type="subcellular location">
    <subcellularLocation>
        <location evidence="2">Secreted</location>
    </subcellularLocation>
</comment>
<evidence type="ECO:0000256" key="4">
    <source>
        <dbReference type="ARBA" id="ARBA00022525"/>
    </source>
</evidence>
<dbReference type="PROSITE" id="PS01225">
    <property type="entry name" value="CTCK_2"/>
    <property type="match status" value="1"/>
</dbReference>
<dbReference type="GO" id="GO:0005179">
    <property type="term" value="F:hormone activity"/>
    <property type="evidence" value="ECO:0007669"/>
    <property type="project" value="UniProtKB-KW"/>
</dbReference>
<feature type="compositionally biased region" description="Low complexity" evidence="10">
    <location>
        <begin position="811"/>
        <end position="830"/>
    </location>
</feature>
<feature type="domain" description="CTCK" evidence="11">
    <location>
        <begin position="963"/>
        <end position="1056"/>
    </location>
</feature>
<evidence type="ECO:0000256" key="3">
    <source>
        <dbReference type="ARBA" id="ARBA00011870"/>
    </source>
</evidence>
<evidence type="ECO:0000259" key="13">
    <source>
        <dbReference type="PROSITE" id="PS51233"/>
    </source>
</evidence>
<evidence type="ECO:0000313" key="15">
    <source>
        <dbReference type="Proteomes" id="UP000265040"/>
    </source>
</evidence>
<feature type="domain" description="VWFC" evidence="12">
    <location>
        <begin position="677"/>
        <end position="743"/>
    </location>
</feature>
<dbReference type="Pfam" id="PF00094">
    <property type="entry name" value="VWD"/>
    <property type="match status" value="1"/>
</dbReference>
<dbReference type="SMART" id="SM00832">
    <property type="entry name" value="C8"/>
    <property type="match status" value="1"/>
</dbReference>
<dbReference type="InParanoid" id="A0A3Q1I2V8"/>
<evidence type="ECO:0000256" key="9">
    <source>
        <dbReference type="PROSITE-ProRule" id="PRU00039"/>
    </source>
</evidence>
<comment type="function">
    <text evidence="1">Involved in gametogenesis and steroidogenesis.</text>
</comment>
<keyword evidence="7 9" id="KW-1015">Disulfide bond</keyword>
<proteinExistence type="predicted"/>
<feature type="compositionally biased region" description="Low complexity" evidence="10">
    <location>
        <begin position="47"/>
        <end position="78"/>
    </location>
</feature>
<feature type="region of interest" description="Disordered" evidence="10">
    <location>
        <begin position="515"/>
        <end position="535"/>
    </location>
</feature>
<comment type="caution">
    <text evidence="9">Lacks conserved residue(s) required for the propagation of feature annotation.</text>
</comment>
<reference evidence="14" key="1">
    <citation type="submission" date="2021-04" db="EMBL/GenBank/DDBJ databases">
        <authorList>
            <consortium name="Wellcome Sanger Institute Data Sharing"/>
        </authorList>
    </citation>
    <scope>NUCLEOTIDE SEQUENCE [LARGE SCALE GENOMIC DNA]</scope>
</reference>
<name>A0A3Q1I2V8_ANATE</name>
<protein>
    <submittedName>
        <fullName evidence="14">Uncharacterized protein</fullName>
    </submittedName>
</protein>
<dbReference type="SMART" id="SM00041">
    <property type="entry name" value="CT"/>
    <property type="match status" value="1"/>
</dbReference>
<reference evidence="14" key="2">
    <citation type="submission" date="2025-08" db="UniProtKB">
        <authorList>
            <consortium name="Ensembl"/>
        </authorList>
    </citation>
    <scope>IDENTIFICATION</scope>
</reference>
<dbReference type="InterPro" id="IPR036084">
    <property type="entry name" value="Ser_inhib-like_sf"/>
</dbReference>
<comment type="subunit">
    <text evidence="3">Heterodimer of an alpha and a beta chain.</text>
</comment>
<dbReference type="InterPro" id="IPR018245">
    <property type="entry name" value="Gonadotropin_bsu_CS"/>
</dbReference>
<dbReference type="InterPro" id="IPR006207">
    <property type="entry name" value="Cys_knot_C"/>
</dbReference>
<feature type="disulfide bond" evidence="9">
    <location>
        <begin position="983"/>
        <end position="1032"/>
    </location>
</feature>
<dbReference type="Gene3D" id="2.10.25.10">
    <property type="entry name" value="Laminin"/>
    <property type="match status" value="1"/>
</dbReference>
<dbReference type="Ensembl" id="ENSATET00000016006.3">
    <property type="protein sequence ID" value="ENSATEP00000015762.3"/>
    <property type="gene ID" value="ENSATEG00000010952.3"/>
</dbReference>
<reference evidence="14" key="3">
    <citation type="submission" date="2025-09" db="UniProtKB">
        <authorList>
            <consortium name="Ensembl"/>
        </authorList>
    </citation>
    <scope>IDENTIFICATION</scope>
</reference>
<dbReference type="CDD" id="cd19941">
    <property type="entry name" value="TIL"/>
    <property type="match status" value="1"/>
</dbReference>
<feature type="region of interest" description="Disordered" evidence="10">
    <location>
        <begin position="792"/>
        <end position="837"/>
    </location>
</feature>
<keyword evidence="15" id="KW-1185">Reference proteome</keyword>
<dbReference type="PROSITE" id="PS50184">
    <property type="entry name" value="VWFC_2"/>
    <property type="match status" value="1"/>
</dbReference>
<dbReference type="PROSITE" id="PS51233">
    <property type="entry name" value="VWFD"/>
    <property type="match status" value="1"/>
</dbReference>
<feature type="region of interest" description="Disordered" evidence="10">
    <location>
        <begin position="1"/>
        <end position="95"/>
    </location>
</feature>
<evidence type="ECO:0000259" key="12">
    <source>
        <dbReference type="PROSITE" id="PS50184"/>
    </source>
</evidence>
<dbReference type="PROSITE" id="PS01185">
    <property type="entry name" value="CTCK_1"/>
    <property type="match status" value="1"/>
</dbReference>
<evidence type="ECO:0000256" key="5">
    <source>
        <dbReference type="ARBA" id="ARBA00022702"/>
    </source>
</evidence>
<evidence type="ECO:0000256" key="6">
    <source>
        <dbReference type="ARBA" id="ARBA00022737"/>
    </source>
</evidence>
<dbReference type="GO" id="GO:0005615">
    <property type="term" value="C:extracellular space"/>
    <property type="evidence" value="ECO:0007669"/>
    <property type="project" value="TreeGrafter"/>
</dbReference>
<evidence type="ECO:0000256" key="2">
    <source>
        <dbReference type="ARBA" id="ARBA00004613"/>
    </source>
</evidence>
<accession>A0A3Q1I2V8</accession>
<sequence length="1069" mass="114589">MKPGKSTTSGVTTSQVKTTKPSKEVTTGPVTSATTAVVETKTSAPGVTTTSPEETVVTSKPSVSTSSTEGPSTTTHGTTTKHRETTKFGATTSQVETTSQETTIVVLTEKPKTSTAITKSSVLNTTISITSTVKATTSIRPITHTLPPSTTVYTASTTTKPPTRASTPSIFSSSSTLCVCRVNGSSYVPGDLVYNVTDGLGWCYLAFCNASCNVVTHSSPCPTTPIPSTTVHSTTAAFSTITRATVSNSVPPTSVIPTSTSNPSTILSTTTLDCYNVYPARKNGETWKVSNCTTATCNNGKVTETPTPCPTVEQPICANGRKVAKVYDVDGCCFHYECECVCSVWGGSHYMTFDGKSYSFNENCSYYLVKEIITKYSLTIIVNNHDCDPSDSTFCPQTLIVTYQSYTVILTQLKTSETTSNVVYVNQKRIYPAYSNSVLRLTSTDMLITLEIPEIDTKVVYRGSSFSIDLSYSFFGGNTEGQCGTCDNSQTNDCRSPNGQVESCSDSAGQWHVPDTPCVTPTTPPTTTTPPGTTSKLPYSTTQPVCKPAICNLLISSVFAPCHAIVSPGPFVTSCISDVCNNGNHTCSSLEAYATECSNAGICINWRNATNGQCEHKCPSNKVYMACGSPVEPTCNDRYNKKFQVDNTNNTKEGCFCPHGTILFNTVYDTCVKSCDCVGPDGKPKQPGDTWISDCNTCVCDKDFMSIHCQPIQCPSMQSPVCSEPGQQLVNKTDGCCTTQSCECNTNLCPSPITCPLGFELNITNNTCCQAYNCVPKGVCVYDMTEYKPGAKIPTPETPSEAPLEAPEQPSAITTTARSGTSAASTGKSAEPSGAAFKPGPCQECYCGPKIEPITKLNIITCKPIVCNTNCSQGFKYETVSDKCCGTCVQKDCVFTTPDNTTHTIAINNTFVSPNNKCVQYTCENINGQFLTKETKTSCPPFNPLDCEPGTETTDANGCCKTCKLQSVCEVHTTQSVIEVNGCKSMQLVNMTYCAGHCGSSSMYSAAANMMMHQCECCQEARTSQKQVELTCLNGSKLQHSYTMVETCSCSKSECVMGTTSKPQRRRRR</sequence>
<keyword evidence="5" id="KW-0372">Hormone</keyword>
<dbReference type="SUPFAM" id="SSF57567">
    <property type="entry name" value="Serine protease inhibitors"/>
    <property type="match status" value="1"/>
</dbReference>
<dbReference type="InterPro" id="IPR006208">
    <property type="entry name" value="Glyco_hormone_CN"/>
</dbReference>
<dbReference type="PROSITE" id="PS01208">
    <property type="entry name" value="VWFC_1"/>
    <property type="match status" value="1"/>
</dbReference>
<evidence type="ECO:0000259" key="11">
    <source>
        <dbReference type="PROSITE" id="PS01225"/>
    </source>
</evidence>
<evidence type="ECO:0000313" key="14">
    <source>
        <dbReference type="Ensembl" id="ENSATEP00000015762.3"/>
    </source>
</evidence>
<organism evidence="14 15">
    <name type="scientific">Anabas testudineus</name>
    <name type="common">Climbing perch</name>
    <name type="synonym">Anthias testudineus</name>
    <dbReference type="NCBI Taxonomy" id="64144"/>
    <lineage>
        <taxon>Eukaryota</taxon>
        <taxon>Metazoa</taxon>
        <taxon>Chordata</taxon>
        <taxon>Craniata</taxon>
        <taxon>Vertebrata</taxon>
        <taxon>Euteleostomi</taxon>
        <taxon>Actinopterygii</taxon>
        <taxon>Neopterygii</taxon>
        <taxon>Teleostei</taxon>
        <taxon>Neoteleostei</taxon>
        <taxon>Acanthomorphata</taxon>
        <taxon>Anabantaria</taxon>
        <taxon>Anabantiformes</taxon>
        <taxon>Anabantoidei</taxon>
        <taxon>Anabantidae</taxon>
        <taxon>Anabas</taxon>
    </lineage>
</organism>
<evidence type="ECO:0000256" key="1">
    <source>
        <dbReference type="ARBA" id="ARBA00003920"/>
    </source>
</evidence>
<keyword evidence="4" id="KW-0964">Secreted</keyword>
<dbReference type="InterPro" id="IPR050780">
    <property type="entry name" value="Mucin_vWF_Thrombospondin_sf"/>
</dbReference>
<feature type="compositionally biased region" description="Polar residues" evidence="10">
    <location>
        <begin position="1"/>
        <end position="46"/>
    </location>
</feature>
<feature type="disulfide bond" evidence="9">
    <location>
        <begin position="998"/>
        <end position="1050"/>
    </location>
</feature>
<evidence type="ECO:0000256" key="7">
    <source>
        <dbReference type="ARBA" id="ARBA00023157"/>
    </source>
</evidence>
<dbReference type="AlphaFoldDB" id="A0A3Q1I2V8"/>
<dbReference type="STRING" id="64144.ENSATEP00000015762"/>
<dbReference type="Pfam" id="PF00007">
    <property type="entry name" value="Cys_knot"/>
    <property type="match status" value="1"/>
</dbReference>
<dbReference type="InterPro" id="IPR001007">
    <property type="entry name" value="VWF_dom"/>
</dbReference>
<dbReference type="Proteomes" id="UP000265040">
    <property type="component" value="Chromosome 3"/>
</dbReference>
<dbReference type="GeneTree" id="ENSGT00940000163235"/>
<dbReference type="PROSITE" id="PS00261">
    <property type="entry name" value="GLYCO_HORMONE_BETA_1"/>
    <property type="match status" value="1"/>
</dbReference>
<feature type="disulfide bond" evidence="9">
    <location>
        <begin position="994"/>
        <end position="1048"/>
    </location>
</feature>
<gene>
    <name evidence="14" type="primary">ELAPOR1</name>
</gene>